<protein>
    <recommendedName>
        <fullName evidence="1">non-specific serine/threonine protein kinase</fullName>
        <ecNumber evidence="1">2.7.11.1</ecNumber>
    </recommendedName>
</protein>
<dbReference type="AlphaFoldDB" id="A0A0B6YET1"/>
<dbReference type="SUPFAM" id="SSF56112">
    <property type="entry name" value="Protein kinase-like (PK-like)"/>
    <property type="match status" value="1"/>
</dbReference>
<dbReference type="Pfam" id="PF00069">
    <property type="entry name" value="Pkinase"/>
    <property type="match status" value="1"/>
</dbReference>
<evidence type="ECO:0000256" key="6">
    <source>
        <dbReference type="ARBA" id="ARBA00022840"/>
    </source>
</evidence>
<keyword evidence="2" id="KW-0723">Serine/threonine-protein kinase</keyword>
<feature type="domain" description="Protein kinase" evidence="10">
    <location>
        <begin position="16"/>
        <end position="73"/>
    </location>
</feature>
<dbReference type="InterPro" id="IPR017441">
    <property type="entry name" value="Protein_kinase_ATP_BS"/>
</dbReference>
<proteinExistence type="predicted"/>
<dbReference type="GO" id="GO:0005524">
    <property type="term" value="F:ATP binding"/>
    <property type="evidence" value="ECO:0007669"/>
    <property type="project" value="UniProtKB-UniRule"/>
</dbReference>
<dbReference type="PROSITE" id="PS50011">
    <property type="entry name" value="PROTEIN_KINASE_DOM"/>
    <property type="match status" value="1"/>
</dbReference>
<evidence type="ECO:0000256" key="7">
    <source>
        <dbReference type="ARBA" id="ARBA00047899"/>
    </source>
</evidence>
<evidence type="ECO:0000256" key="2">
    <source>
        <dbReference type="ARBA" id="ARBA00022527"/>
    </source>
</evidence>
<accession>A0A0B6YET1</accession>
<feature type="binding site" evidence="9">
    <location>
        <position position="46"/>
    </location>
    <ligand>
        <name>ATP</name>
        <dbReference type="ChEBI" id="CHEBI:30616"/>
    </ligand>
</feature>
<dbReference type="InterPro" id="IPR051131">
    <property type="entry name" value="NEK_Ser/Thr_kinase_NIMA"/>
</dbReference>
<comment type="catalytic activity">
    <reaction evidence="7">
        <text>L-threonyl-[protein] + ATP = O-phospho-L-threonyl-[protein] + ADP + H(+)</text>
        <dbReference type="Rhea" id="RHEA:46608"/>
        <dbReference type="Rhea" id="RHEA-COMP:11060"/>
        <dbReference type="Rhea" id="RHEA-COMP:11605"/>
        <dbReference type="ChEBI" id="CHEBI:15378"/>
        <dbReference type="ChEBI" id="CHEBI:30013"/>
        <dbReference type="ChEBI" id="CHEBI:30616"/>
        <dbReference type="ChEBI" id="CHEBI:61977"/>
        <dbReference type="ChEBI" id="CHEBI:456216"/>
        <dbReference type="EC" id="2.7.11.1"/>
    </reaction>
</comment>
<evidence type="ECO:0000256" key="9">
    <source>
        <dbReference type="PROSITE-ProRule" id="PRU10141"/>
    </source>
</evidence>
<keyword evidence="5" id="KW-0418">Kinase</keyword>
<keyword evidence="4 9" id="KW-0547">Nucleotide-binding</keyword>
<dbReference type="PANTHER" id="PTHR44899:SF3">
    <property type="entry name" value="SERINE_THREONINE-PROTEIN KINASE NEK1"/>
    <property type="match status" value="1"/>
</dbReference>
<keyword evidence="6 9" id="KW-0067">ATP-binding</keyword>
<evidence type="ECO:0000256" key="5">
    <source>
        <dbReference type="ARBA" id="ARBA00022777"/>
    </source>
</evidence>
<comment type="catalytic activity">
    <reaction evidence="8">
        <text>L-seryl-[protein] + ATP = O-phospho-L-seryl-[protein] + ADP + H(+)</text>
        <dbReference type="Rhea" id="RHEA:17989"/>
        <dbReference type="Rhea" id="RHEA-COMP:9863"/>
        <dbReference type="Rhea" id="RHEA-COMP:11604"/>
        <dbReference type="ChEBI" id="CHEBI:15378"/>
        <dbReference type="ChEBI" id="CHEBI:29999"/>
        <dbReference type="ChEBI" id="CHEBI:30616"/>
        <dbReference type="ChEBI" id="CHEBI:83421"/>
        <dbReference type="ChEBI" id="CHEBI:456216"/>
        <dbReference type="EC" id="2.7.11.1"/>
    </reaction>
</comment>
<dbReference type="EC" id="2.7.11.1" evidence="1"/>
<dbReference type="EMBL" id="HACG01007867">
    <property type="protein sequence ID" value="CEK54732.1"/>
    <property type="molecule type" value="Transcribed_RNA"/>
</dbReference>
<gene>
    <name evidence="11" type="primary">ORF23511</name>
</gene>
<dbReference type="PROSITE" id="PS00107">
    <property type="entry name" value="PROTEIN_KINASE_ATP"/>
    <property type="match status" value="1"/>
</dbReference>
<dbReference type="GO" id="GO:0004674">
    <property type="term" value="F:protein serine/threonine kinase activity"/>
    <property type="evidence" value="ECO:0007669"/>
    <property type="project" value="UniProtKB-KW"/>
</dbReference>
<evidence type="ECO:0000256" key="4">
    <source>
        <dbReference type="ARBA" id="ARBA00022741"/>
    </source>
</evidence>
<name>A0A0B6YET1_9EUPU</name>
<dbReference type="PANTHER" id="PTHR44899">
    <property type="entry name" value="CAMK FAMILY PROTEIN KINASE"/>
    <property type="match status" value="1"/>
</dbReference>
<evidence type="ECO:0000259" key="10">
    <source>
        <dbReference type="PROSITE" id="PS50011"/>
    </source>
</evidence>
<evidence type="ECO:0000256" key="1">
    <source>
        <dbReference type="ARBA" id="ARBA00012513"/>
    </source>
</evidence>
<reference evidence="11" key="1">
    <citation type="submission" date="2014-12" db="EMBL/GenBank/DDBJ databases">
        <title>Insight into the proteome of Arion vulgaris.</title>
        <authorList>
            <person name="Aradska J."/>
            <person name="Bulat T."/>
            <person name="Smidak R."/>
            <person name="Sarate P."/>
            <person name="Gangsoo J."/>
            <person name="Sialana F."/>
            <person name="Bilban M."/>
            <person name="Lubec G."/>
        </authorList>
    </citation>
    <scope>NUCLEOTIDE SEQUENCE</scope>
    <source>
        <tissue evidence="11">Skin</tissue>
    </source>
</reference>
<sequence length="73" mass="8440">EEVFPGETLFSKMDKYTEVKEIGQGAFGRAFHVKLKSTQEDFVIKKIKSELITPKIKEETTKEVTVLKQLQHE</sequence>
<evidence type="ECO:0000256" key="8">
    <source>
        <dbReference type="ARBA" id="ARBA00048679"/>
    </source>
</evidence>
<feature type="non-terminal residue" evidence="11">
    <location>
        <position position="1"/>
    </location>
</feature>
<keyword evidence="3" id="KW-0808">Transferase</keyword>
<organism evidence="11">
    <name type="scientific">Arion vulgaris</name>
    <dbReference type="NCBI Taxonomy" id="1028688"/>
    <lineage>
        <taxon>Eukaryota</taxon>
        <taxon>Metazoa</taxon>
        <taxon>Spiralia</taxon>
        <taxon>Lophotrochozoa</taxon>
        <taxon>Mollusca</taxon>
        <taxon>Gastropoda</taxon>
        <taxon>Heterobranchia</taxon>
        <taxon>Euthyneura</taxon>
        <taxon>Panpulmonata</taxon>
        <taxon>Eupulmonata</taxon>
        <taxon>Stylommatophora</taxon>
        <taxon>Helicina</taxon>
        <taxon>Arionoidea</taxon>
        <taxon>Arionidae</taxon>
        <taxon>Arion</taxon>
    </lineage>
</organism>
<dbReference type="InterPro" id="IPR000719">
    <property type="entry name" value="Prot_kinase_dom"/>
</dbReference>
<evidence type="ECO:0000256" key="3">
    <source>
        <dbReference type="ARBA" id="ARBA00022679"/>
    </source>
</evidence>
<dbReference type="InterPro" id="IPR011009">
    <property type="entry name" value="Kinase-like_dom_sf"/>
</dbReference>
<dbReference type="Gene3D" id="3.30.200.20">
    <property type="entry name" value="Phosphorylase Kinase, domain 1"/>
    <property type="match status" value="1"/>
</dbReference>
<feature type="non-terminal residue" evidence="11">
    <location>
        <position position="73"/>
    </location>
</feature>
<evidence type="ECO:0000313" key="11">
    <source>
        <dbReference type="EMBL" id="CEK54732.1"/>
    </source>
</evidence>